<dbReference type="NCBIfam" id="NF005089">
    <property type="entry name" value="PRK06522.1-4"/>
    <property type="match status" value="1"/>
</dbReference>
<dbReference type="FunFam" id="1.10.1040.10:FF:000017">
    <property type="entry name" value="2-dehydropantoate 2-reductase"/>
    <property type="match status" value="1"/>
</dbReference>
<dbReference type="GO" id="GO:0015940">
    <property type="term" value="P:pantothenate biosynthetic process"/>
    <property type="evidence" value="ECO:0007669"/>
    <property type="project" value="UniProtKB-UniPathway"/>
</dbReference>
<feature type="domain" description="Ketopantoate reductase C-terminal" evidence="13">
    <location>
        <begin position="196"/>
        <end position="317"/>
    </location>
</feature>
<keyword evidence="6 11" id="KW-0566">Pantothenate biosynthesis</keyword>
<evidence type="ECO:0000256" key="11">
    <source>
        <dbReference type="RuleBase" id="RU362068"/>
    </source>
</evidence>
<dbReference type="PANTHER" id="PTHR21708">
    <property type="entry name" value="PROBABLE 2-DEHYDROPANTOATE 2-REDUCTASE"/>
    <property type="match status" value="1"/>
</dbReference>
<proteinExistence type="inferred from homology"/>
<dbReference type="Pfam" id="PF02558">
    <property type="entry name" value="ApbA"/>
    <property type="match status" value="1"/>
</dbReference>
<evidence type="ECO:0000259" key="12">
    <source>
        <dbReference type="Pfam" id="PF02558"/>
    </source>
</evidence>
<dbReference type="FunFam" id="3.40.50.720:FF:000307">
    <property type="entry name" value="2-dehydropantoate 2-reductase"/>
    <property type="match status" value="1"/>
</dbReference>
<dbReference type="Pfam" id="PF08546">
    <property type="entry name" value="ApbA_C"/>
    <property type="match status" value="1"/>
</dbReference>
<dbReference type="Gene3D" id="3.40.50.720">
    <property type="entry name" value="NAD(P)-binding Rossmann-like Domain"/>
    <property type="match status" value="1"/>
</dbReference>
<dbReference type="PANTHER" id="PTHR21708:SF45">
    <property type="entry name" value="2-DEHYDROPANTOATE 2-REDUCTASE"/>
    <property type="match status" value="1"/>
</dbReference>
<keyword evidence="8 11" id="KW-0560">Oxidoreductase</keyword>
<dbReference type="InterPro" id="IPR013328">
    <property type="entry name" value="6PGD_dom2"/>
</dbReference>
<evidence type="ECO:0000256" key="1">
    <source>
        <dbReference type="ARBA" id="ARBA00002919"/>
    </source>
</evidence>
<evidence type="ECO:0000256" key="8">
    <source>
        <dbReference type="ARBA" id="ARBA00023002"/>
    </source>
</evidence>
<protein>
    <recommendedName>
        <fullName evidence="5 11">2-dehydropantoate 2-reductase</fullName>
        <ecNumber evidence="4 11">1.1.1.169</ecNumber>
    </recommendedName>
    <alternativeName>
        <fullName evidence="9 11">Ketopantoate reductase</fullName>
    </alternativeName>
</protein>
<evidence type="ECO:0000256" key="7">
    <source>
        <dbReference type="ARBA" id="ARBA00022857"/>
    </source>
</evidence>
<sequence length="342" mass="37351">MKVCIFGAGAIGGYMAVMLKRSGVDVSIVARGPHLEAIKSNGLKLIIDGEEIVEAMPATRDPGELGPQDYVISGLKAHQAWESAEQMVPLLGPDTAVVTAQNGVPWWYFYGLDEKFKDLRLQSVDPGNRQWNVIGPQRIIGCTVYPATEIIEPGVIKHIYGNQFGLGEPNRTESARVKRLGDALDACGLKAKYYDDIRDDIWIKLWGNLCFNPISALTRATLDVVATDAGTRELARKMMLEAQAIGEHFGASFRVDVERRINGAAKVGAHRTSMLQDVESGKVIELDALLTAVQEMGRLAGMQTPFIDCVLALAQQMARVQGIYPCFPEAEVVEEPKVKAIA</sequence>
<evidence type="ECO:0000313" key="14">
    <source>
        <dbReference type="EMBL" id="SON57703.1"/>
    </source>
</evidence>
<organism evidence="14 15">
    <name type="scientific">Hartmannibacter diazotrophicus</name>
    <dbReference type="NCBI Taxonomy" id="1482074"/>
    <lineage>
        <taxon>Bacteria</taxon>
        <taxon>Pseudomonadati</taxon>
        <taxon>Pseudomonadota</taxon>
        <taxon>Alphaproteobacteria</taxon>
        <taxon>Hyphomicrobiales</taxon>
        <taxon>Pleomorphomonadaceae</taxon>
        <taxon>Hartmannibacter</taxon>
    </lineage>
</organism>
<dbReference type="AlphaFoldDB" id="A0A2C9DBT9"/>
<dbReference type="NCBIfam" id="TIGR00745">
    <property type="entry name" value="apbA_panE"/>
    <property type="match status" value="1"/>
</dbReference>
<dbReference type="UniPathway" id="UPA00028">
    <property type="reaction ID" value="UER00004"/>
</dbReference>
<evidence type="ECO:0000256" key="4">
    <source>
        <dbReference type="ARBA" id="ARBA00013014"/>
    </source>
</evidence>
<dbReference type="EMBL" id="LT960614">
    <property type="protein sequence ID" value="SON57703.1"/>
    <property type="molecule type" value="Genomic_DNA"/>
</dbReference>
<comment type="similarity">
    <text evidence="3 11">Belongs to the ketopantoate reductase family.</text>
</comment>
<dbReference type="Gene3D" id="1.10.1040.10">
    <property type="entry name" value="N-(1-d-carboxylethyl)-l-norvaline Dehydrogenase, domain 2"/>
    <property type="match status" value="1"/>
</dbReference>
<comment type="catalytic activity">
    <reaction evidence="10 11">
        <text>(R)-pantoate + NADP(+) = 2-dehydropantoate + NADPH + H(+)</text>
        <dbReference type="Rhea" id="RHEA:16233"/>
        <dbReference type="ChEBI" id="CHEBI:11561"/>
        <dbReference type="ChEBI" id="CHEBI:15378"/>
        <dbReference type="ChEBI" id="CHEBI:15980"/>
        <dbReference type="ChEBI" id="CHEBI:57783"/>
        <dbReference type="ChEBI" id="CHEBI:58349"/>
        <dbReference type="EC" id="1.1.1.169"/>
    </reaction>
</comment>
<dbReference type="SUPFAM" id="SSF48179">
    <property type="entry name" value="6-phosphogluconate dehydrogenase C-terminal domain-like"/>
    <property type="match status" value="1"/>
</dbReference>
<dbReference type="GO" id="GO:0008677">
    <property type="term" value="F:2-dehydropantoate 2-reductase activity"/>
    <property type="evidence" value="ECO:0007669"/>
    <property type="project" value="UniProtKB-EC"/>
</dbReference>
<comment type="pathway">
    <text evidence="2 11">Cofactor biosynthesis; (R)-pantothenate biosynthesis; (R)-pantoate from 3-methyl-2-oxobutanoate: step 2/2.</text>
</comment>
<dbReference type="InterPro" id="IPR013332">
    <property type="entry name" value="KPR_N"/>
</dbReference>
<dbReference type="EC" id="1.1.1.169" evidence="4 11"/>
<keyword evidence="7 11" id="KW-0521">NADP</keyword>
<dbReference type="InterPro" id="IPR051402">
    <property type="entry name" value="KPR-Related"/>
</dbReference>
<dbReference type="InterPro" id="IPR036291">
    <property type="entry name" value="NAD(P)-bd_dom_sf"/>
</dbReference>
<gene>
    <name evidence="14" type="primary">panE_2</name>
    <name evidence="14" type="ORF">HDIA_4162</name>
</gene>
<evidence type="ECO:0000256" key="2">
    <source>
        <dbReference type="ARBA" id="ARBA00004994"/>
    </source>
</evidence>
<dbReference type="SUPFAM" id="SSF51735">
    <property type="entry name" value="NAD(P)-binding Rossmann-fold domains"/>
    <property type="match status" value="1"/>
</dbReference>
<evidence type="ECO:0000256" key="5">
    <source>
        <dbReference type="ARBA" id="ARBA00019465"/>
    </source>
</evidence>
<feature type="domain" description="Ketopantoate reductase N-terminal" evidence="12">
    <location>
        <begin position="3"/>
        <end position="162"/>
    </location>
</feature>
<reference evidence="15" key="1">
    <citation type="submission" date="2017-09" db="EMBL/GenBank/DDBJ databases">
        <title>Genome sequence of Nannocystis excedens DSM 71.</title>
        <authorList>
            <person name="Blom J."/>
        </authorList>
    </citation>
    <scope>NUCLEOTIDE SEQUENCE [LARGE SCALE GENOMIC DNA]</scope>
    <source>
        <strain evidence="15">type strain: E19</strain>
    </source>
</reference>
<evidence type="ECO:0000259" key="13">
    <source>
        <dbReference type="Pfam" id="PF08546"/>
    </source>
</evidence>
<evidence type="ECO:0000313" key="15">
    <source>
        <dbReference type="Proteomes" id="UP000223606"/>
    </source>
</evidence>
<accession>A0A2C9DBT9</accession>
<dbReference type="InterPro" id="IPR003710">
    <property type="entry name" value="ApbA"/>
</dbReference>
<dbReference type="Proteomes" id="UP000223606">
    <property type="component" value="Chromosome 1"/>
</dbReference>
<dbReference type="OrthoDB" id="9796561at2"/>
<evidence type="ECO:0000256" key="3">
    <source>
        <dbReference type="ARBA" id="ARBA00007870"/>
    </source>
</evidence>
<dbReference type="GO" id="GO:0005737">
    <property type="term" value="C:cytoplasm"/>
    <property type="evidence" value="ECO:0007669"/>
    <property type="project" value="TreeGrafter"/>
</dbReference>
<dbReference type="InterPro" id="IPR013752">
    <property type="entry name" value="KPA_reductase"/>
</dbReference>
<evidence type="ECO:0000256" key="10">
    <source>
        <dbReference type="ARBA" id="ARBA00048793"/>
    </source>
</evidence>
<keyword evidence="15" id="KW-1185">Reference proteome</keyword>
<dbReference type="InterPro" id="IPR008927">
    <property type="entry name" value="6-PGluconate_DH-like_C_sf"/>
</dbReference>
<evidence type="ECO:0000256" key="6">
    <source>
        <dbReference type="ARBA" id="ARBA00022655"/>
    </source>
</evidence>
<dbReference type="RefSeq" id="WP_099557916.1">
    <property type="nucleotide sequence ID" value="NZ_LT960614.1"/>
</dbReference>
<dbReference type="KEGG" id="hdi:HDIA_4162"/>
<name>A0A2C9DBT9_9HYPH</name>
<comment type="function">
    <text evidence="1 11">Catalyzes the NADPH-dependent reduction of ketopantoate into pantoic acid.</text>
</comment>
<evidence type="ECO:0000256" key="9">
    <source>
        <dbReference type="ARBA" id="ARBA00032024"/>
    </source>
</evidence>